<dbReference type="Proteomes" id="UP000835052">
    <property type="component" value="Unassembled WGS sequence"/>
</dbReference>
<evidence type="ECO:0000313" key="2">
    <source>
        <dbReference type="EMBL" id="CAD6196025.1"/>
    </source>
</evidence>
<sequence>MFDLYRTLGEFAFCLHFDFDKRKRSCTTKSAIYTLLSGVNTASSFGSEDGTSKSSRNRFRRTGLKEELIG</sequence>
<gene>
    <name evidence="2" type="ORF">CAUJ_LOCUS11942</name>
</gene>
<dbReference type="AlphaFoldDB" id="A0A8S1HHN4"/>
<keyword evidence="3" id="KW-1185">Reference proteome</keyword>
<organism evidence="2 3">
    <name type="scientific">Caenorhabditis auriculariae</name>
    <dbReference type="NCBI Taxonomy" id="2777116"/>
    <lineage>
        <taxon>Eukaryota</taxon>
        <taxon>Metazoa</taxon>
        <taxon>Ecdysozoa</taxon>
        <taxon>Nematoda</taxon>
        <taxon>Chromadorea</taxon>
        <taxon>Rhabditida</taxon>
        <taxon>Rhabditina</taxon>
        <taxon>Rhabditomorpha</taxon>
        <taxon>Rhabditoidea</taxon>
        <taxon>Rhabditidae</taxon>
        <taxon>Peloderinae</taxon>
        <taxon>Caenorhabditis</taxon>
    </lineage>
</organism>
<dbReference type="EMBL" id="CAJGYM010000065">
    <property type="protein sequence ID" value="CAD6196025.1"/>
    <property type="molecule type" value="Genomic_DNA"/>
</dbReference>
<feature type="region of interest" description="Disordered" evidence="1">
    <location>
        <begin position="42"/>
        <end position="70"/>
    </location>
</feature>
<proteinExistence type="predicted"/>
<comment type="caution">
    <text evidence="2">The sequence shown here is derived from an EMBL/GenBank/DDBJ whole genome shotgun (WGS) entry which is preliminary data.</text>
</comment>
<name>A0A8S1HHN4_9PELO</name>
<accession>A0A8S1HHN4</accession>
<evidence type="ECO:0000313" key="3">
    <source>
        <dbReference type="Proteomes" id="UP000835052"/>
    </source>
</evidence>
<reference evidence="2" key="1">
    <citation type="submission" date="2020-10" db="EMBL/GenBank/DDBJ databases">
        <authorList>
            <person name="Kikuchi T."/>
        </authorList>
    </citation>
    <scope>NUCLEOTIDE SEQUENCE</scope>
    <source>
        <strain evidence="2">NKZ352</strain>
    </source>
</reference>
<evidence type="ECO:0000256" key="1">
    <source>
        <dbReference type="SAM" id="MobiDB-lite"/>
    </source>
</evidence>
<protein>
    <submittedName>
        <fullName evidence="2">Uncharacterized protein</fullName>
    </submittedName>
</protein>